<evidence type="ECO:0000313" key="2">
    <source>
        <dbReference type="Proteomes" id="UP000887565"/>
    </source>
</evidence>
<evidence type="ECO:0000256" key="1">
    <source>
        <dbReference type="SAM" id="MobiDB-lite"/>
    </source>
</evidence>
<feature type="region of interest" description="Disordered" evidence="1">
    <location>
        <begin position="178"/>
        <end position="199"/>
    </location>
</feature>
<reference evidence="3" key="1">
    <citation type="submission" date="2022-11" db="UniProtKB">
        <authorList>
            <consortium name="WormBaseParasite"/>
        </authorList>
    </citation>
    <scope>IDENTIFICATION</scope>
</reference>
<keyword evidence="2" id="KW-1185">Reference proteome</keyword>
<protein>
    <submittedName>
        <fullName evidence="3">Uncharacterized protein</fullName>
    </submittedName>
</protein>
<dbReference type="GO" id="GO:0005886">
    <property type="term" value="C:plasma membrane"/>
    <property type="evidence" value="ECO:0007669"/>
    <property type="project" value="TreeGrafter"/>
</dbReference>
<proteinExistence type="predicted"/>
<evidence type="ECO:0000313" key="3">
    <source>
        <dbReference type="WBParaSite" id="nRc.2.0.1.t38881-RA"/>
    </source>
</evidence>
<organism evidence="2 3">
    <name type="scientific">Romanomermis culicivorax</name>
    <name type="common">Nematode worm</name>
    <dbReference type="NCBI Taxonomy" id="13658"/>
    <lineage>
        <taxon>Eukaryota</taxon>
        <taxon>Metazoa</taxon>
        <taxon>Ecdysozoa</taxon>
        <taxon>Nematoda</taxon>
        <taxon>Enoplea</taxon>
        <taxon>Dorylaimia</taxon>
        <taxon>Mermithida</taxon>
        <taxon>Mermithoidea</taxon>
        <taxon>Mermithidae</taxon>
        <taxon>Romanomermis</taxon>
    </lineage>
</organism>
<name>A0A915KM61_ROMCU</name>
<dbReference type="AlphaFoldDB" id="A0A915KM61"/>
<sequence>VQQILHTLLDRHGNCHSLSKRITGADSIDDLNLITDKCPKVDAMFMRKNGFFIYSTLYKCAFAPGNKSENYGALLTTLLLLFAEVGCEEVIVDGYRFILALQSAALDENVNLSTFSRISLHNLVAKYFNLTAQLLVIPNLSQHVQQARTSDAIDGRLNLMKSCDENIDPLTYLLEKSPALKVPTPPDDPLPPSTDESGTQKLCDIVLPESALFDKGVIIESLQSRNLDVMLFSVPFVPRSTSSNLSVTDSAATTVADASSASLDIASLDSSSLEDATRRNSRRNTFLGTRMNNGIPAPVTVSMLRQLVNQPIEYFQKLEDERSKEITLMFRTLPYDQLVAKQRENCKDLGETLEKFFRIFDEKQTAVRSKNHKESGDIEFPDLFVY</sequence>
<dbReference type="InterPro" id="IPR051851">
    <property type="entry name" value="EFR3_Homologs"/>
</dbReference>
<feature type="compositionally biased region" description="Pro residues" evidence="1">
    <location>
        <begin position="183"/>
        <end position="192"/>
    </location>
</feature>
<dbReference type="WBParaSite" id="nRc.2.0.1.t38881-RA">
    <property type="protein sequence ID" value="nRc.2.0.1.t38881-RA"/>
    <property type="gene ID" value="nRc.2.0.1.g38881"/>
</dbReference>
<dbReference type="PANTHER" id="PTHR12444">
    <property type="entry name" value="PROTEIN EFR3 HOMOLOG CMP44E"/>
    <property type="match status" value="1"/>
</dbReference>
<dbReference type="PANTHER" id="PTHR12444:SF8">
    <property type="entry name" value="PROTEIN EFR3 HOMOLOG CMP44E"/>
    <property type="match status" value="1"/>
</dbReference>
<dbReference type="GO" id="GO:0072659">
    <property type="term" value="P:protein localization to plasma membrane"/>
    <property type="evidence" value="ECO:0007669"/>
    <property type="project" value="TreeGrafter"/>
</dbReference>
<accession>A0A915KM61</accession>
<dbReference type="OMA" id="VNGRMND"/>
<dbReference type="Proteomes" id="UP000887565">
    <property type="component" value="Unplaced"/>
</dbReference>